<name>A0A538STB8_UNCEI</name>
<dbReference type="SUPFAM" id="SSF56112">
    <property type="entry name" value="Protein kinase-like (PK-like)"/>
    <property type="match status" value="1"/>
</dbReference>
<comment type="caution">
    <text evidence="2">The sequence shown here is derived from an EMBL/GenBank/DDBJ whole genome shotgun (WGS) entry which is preliminary data.</text>
</comment>
<accession>A0A538STB8</accession>
<feature type="domain" description="Aminoglycoside phosphotransferase" evidence="1">
    <location>
        <begin position="179"/>
        <end position="362"/>
    </location>
</feature>
<reference evidence="2 3" key="1">
    <citation type="journal article" date="2019" name="Nat. Microbiol.">
        <title>Mediterranean grassland soil C-N compound turnover is dependent on rainfall and depth, and is mediated by genomically divergent microorganisms.</title>
        <authorList>
            <person name="Diamond S."/>
            <person name="Andeer P.F."/>
            <person name="Li Z."/>
            <person name="Crits-Christoph A."/>
            <person name="Burstein D."/>
            <person name="Anantharaman K."/>
            <person name="Lane K.R."/>
            <person name="Thomas B.C."/>
            <person name="Pan C."/>
            <person name="Northen T.R."/>
            <person name="Banfield J.F."/>
        </authorList>
    </citation>
    <scope>NUCLEOTIDE SEQUENCE [LARGE SCALE GENOMIC DNA]</scope>
    <source>
        <strain evidence="2">WS_2</strain>
    </source>
</reference>
<protein>
    <submittedName>
        <fullName evidence="2">Aminoglycoside phosphotransferase family protein</fullName>
    </submittedName>
</protein>
<dbReference type="Proteomes" id="UP000317716">
    <property type="component" value="Unassembled WGS sequence"/>
</dbReference>
<evidence type="ECO:0000313" key="3">
    <source>
        <dbReference type="Proteomes" id="UP000317716"/>
    </source>
</evidence>
<gene>
    <name evidence="2" type="ORF">E6K72_07570</name>
</gene>
<evidence type="ECO:0000259" key="1">
    <source>
        <dbReference type="Pfam" id="PF01636"/>
    </source>
</evidence>
<dbReference type="Pfam" id="PF01636">
    <property type="entry name" value="APH"/>
    <property type="match status" value="1"/>
</dbReference>
<evidence type="ECO:0000313" key="2">
    <source>
        <dbReference type="EMBL" id="TMQ54591.1"/>
    </source>
</evidence>
<dbReference type="InterPro" id="IPR002575">
    <property type="entry name" value="Aminoglycoside_PTrfase"/>
</dbReference>
<keyword evidence="2" id="KW-0808">Transferase</keyword>
<organism evidence="2 3">
    <name type="scientific">Eiseniibacteriota bacterium</name>
    <dbReference type="NCBI Taxonomy" id="2212470"/>
    <lineage>
        <taxon>Bacteria</taxon>
        <taxon>Candidatus Eiseniibacteriota</taxon>
    </lineage>
</organism>
<dbReference type="Gene3D" id="3.90.1200.10">
    <property type="match status" value="1"/>
</dbReference>
<dbReference type="EMBL" id="VBOS01000259">
    <property type="protein sequence ID" value="TMQ54591.1"/>
    <property type="molecule type" value="Genomic_DNA"/>
</dbReference>
<dbReference type="InterPro" id="IPR011009">
    <property type="entry name" value="Kinase-like_dom_sf"/>
</dbReference>
<sequence length="437" mass="48123">MAEMTPRNPVLSPAEADLASRDAALPGLATVLDPDAFLAALREAVPALELKAAKVAHVRYRPEKYCRALYHVDVGEAECDLDVQACRSEDLDWSLCNEGTPAVGTPLGPGRLVLRDSAVLVTVFPNDTKLEQVPKLTNRDERASLLREVLPDHPEMWWGEIRSLRYWPGRRYSVEARGADGSRVLLKVYTRSGYHRARRNAEAFGSRGPLRVARLLGYSNRHRLLAFEWLPGQMLSERCAAPDIDWNAIVDVGAALAELHAQPTDGLEWWTRDDEKAYVFSLAREIGFLSPPLSGRAGAIASRLAAWLGSAPPVQLPVHGDFSEGQVLLNGREAAIVDLDSACRGDPADDLGSLISQWEINVLSGKLSRGSADTMADALLDGYRRSSIRSPVERLAPYIAAGLLRRVRFAFRARRPDWPQITQEALQGAEAVLDAHF</sequence>
<dbReference type="AlphaFoldDB" id="A0A538STB8"/>
<proteinExistence type="predicted"/>
<dbReference type="GO" id="GO:0016740">
    <property type="term" value="F:transferase activity"/>
    <property type="evidence" value="ECO:0007669"/>
    <property type="project" value="UniProtKB-KW"/>
</dbReference>